<organism evidence="1 2">
    <name type="scientific">Streptosporangium vulgare</name>
    <dbReference type="NCBI Taxonomy" id="46190"/>
    <lineage>
        <taxon>Bacteria</taxon>
        <taxon>Bacillati</taxon>
        <taxon>Actinomycetota</taxon>
        <taxon>Actinomycetes</taxon>
        <taxon>Streptosporangiales</taxon>
        <taxon>Streptosporangiaceae</taxon>
        <taxon>Streptosporangium</taxon>
    </lineage>
</organism>
<comment type="caution">
    <text evidence="1">The sequence shown here is derived from an EMBL/GenBank/DDBJ whole genome shotgun (WGS) entry which is preliminary data.</text>
</comment>
<protein>
    <submittedName>
        <fullName evidence="1">Uncharacterized protein</fullName>
    </submittedName>
</protein>
<dbReference type="Proteomes" id="UP001589610">
    <property type="component" value="Unassembled WGS sequence"/>
</dbReference>
<name>A0ABV5TQA7_9ACTN</name>
<dbReference type="RefSeq" id="WP_344747106.1">
    <property type="nucleotide sequence ID" value="NZ_BAAAWW010000117.1"/>
</dbReference>
<reference evidence="1 2" key="1">
    <citation type="submission" date="2024-09" db="EMBL/GenBank/DDBJ databases">
        <authorList>
            <person name="Sun Q."/>
            <person name="Mori K."/>
        </authorList>
    </citation>
    <scope>NUCLEOTIDE SEQUENCE [LARGE SCALE GENOMIC DNA]</scope>
    <source>
        <strain evidence="1 2">JCM 3028</strain>
    </source>
</reference>
<dbReference type="EMBL" id="JBHMBS010000031">
    <property type="protein sequence ID" value="MFB9681197.1"/>
    <property type="molecule type" value="Genomic_DNA"/>
</dbReference>
<sequence>MARMLGRQVWYGVACSCCNGPRTVKAERQREKRALARELLPAGKVPTLLGDSSDCRHGCNGDCLTGGSEVCNFTCHAEV</sequence>
<gene>
    <name evidence="1" type="ORF">ACFFRH_37455</name>
</gene>
<keyword evidence="2" id="KW-1185">Reference proteome</keyword>
<proteinExistence type="predicted"/>
<evidence type="ECO:0000313" key="1">
    <source>
        <dbReference type="EMBL" id="MFB9681197.1"/>
    </source>
</evidence>
<accession>A0ABV5TQA7</accession>
<evidence type="ECO:0000313" key="2">
    <source>
        <dbReference type="Proteomes" id="UP001589610"/>
    </source>
</evidence>